<sequence>MATSSSHRRDTFCWSYTRNGQYTETKEWDVVLLEDYVHPEDIPLIRTGRGKESAGTKYHQASSLCLEAESAKEDVSSYLAIDNGSGGSDEEFSKAEYEV</sequence>
<evidence type="ECO:0000313" key="2">
    <source>
        <dbReference type="Proteomes" id="UP000266723"/>
    </source>
</evidence>
<gene>
    <name evidence="1" type="ORF">DY000_02031550</name>
</gene>
<protein>
    <submittedName>
        <fullName evidence="1">Uncharacterized protein</fullName>
    </submittedName>
</protein>
<keyword evidence="2" id="KW-1185">Reference proteome</keyword>
<proteinExistence type="predicted"/>
<organism evidence="1 2">
    <name type="scientific">Brassica cretica</name>
    <name type="common">Mustard</name>
    <dbReference type="NCBI Taxonomy" id="69181"/>
    <lineage>
        <taxon>Eukaryota</taxon>
        <taxon>Viridiplantae</taxon>
        <taxon>Streptophyta</taxon>
        <taxon>Embryophyta</taxon>
        <taxon>Tracheophyta</taxon>
        <taxon>Spermatophyta</taxon>
        <taxon>Magnoliopsida</taxon>
        <taxon>eudicotyledons</taxon>
        <taxon>Gunneridae</taxon>
        <taxon>Pentapetalae</taxon>
        <taxon>rosids</taxon>
        <taxon>malvids</taxon>
        <taxon>Brassicales</taxon>
        <taxon>Brassicaceae</taxon>
        <taxon>Brassiceae</taxon>
        <taxon>Brassica</taxon>
    </lineage>
</organism>
<accession>A0ABQ7DEG5</accession>
<name>A0ABQ7DEG5_BRACR</name>
<dbReference type="Proteomes" id="UP000266723">
    <property type="component" value="Unassembled WGS sequence"/>
</dbReference>
<dbReference type="EMBL" id="QGKV02000649">
    <property type="protein sequence ID" value="KAF3575773.1"/>
    <property type="molecule type" value="Genomic_DNA"/>
</dbReference>
<reference evidence="1 2" key="1">
    <citation type="journal article" date="2020" name="BMC Genomics">
        <title>Intraspecific diversification of the crop wild relative Brassica cretica Lam. using demographic model selection.</title>
        <authorList>
            <person name="Kioukis A."/>
            <person name="Michalopoulou V.A."/>
            <person name="Briers L."/>
            <person name="Pirintsos S."/>
            <person name="Studholme D.J."/>
            <person name="Pavlidis P."/>
            <person name="Sarris P.F."/>
        </authorList>
    </citation>
    <scope>NUCLEOTIDE SEQUENCE [LARGE SCALE GENOMIC DNA]</scope>
    <source>
        <strain evidence="2">cv. PFS-1207/04</strain>
    </source>
</reference>
<comment type="caution">
    <text evidence="1">The sequence shown here is derived from an EMBL/GenBank/DDBJ whole genome shotgun (WGS) entry which is preliminary data.</text>
</comment>
<evidence type="ECO:0000313" key="1">
    <source>
        <dbReference type="EMBL" id="KAF3575773.1"/>
    </source>
</evidence>